<organism evidence="3 4">
    <name type="scientific">Pogonophryne albipinna</name>
    <dbReference type="NCBI Taxonomy" id="1090488"/>
    <lineage>
        <taxon>Eukaryota</taxon>
        <taxon>Metazoa</taxon>
        <taxon>Chordata</taxon>
        <taxon>Craniata</taxon>
        <taxon>Vertebrata</taxon>
        <taxon>Euteleostomi</taxon>
        <taxon>Actinopterygii</taxon>
        <taxon>Neopterygii</taxon>
        <taxon>Teleostei</taxon>
        <taxon>Neoteleostei</taxon>
        <taxon>Acanthomorphata</taxon>
        <taxon>Eupercaria</taxon>
        <taxon>Perciformes</taxon>
        <taxon>Notothenioidei</taxon>
        <taxon>Pogonophryne</taxon>
    </lineage>
</organism>
<evidence type="ECO:0000313" key="3">
    <source>
        <dbReference type="EMBL" id="KAJ4922120.1"/>
    </source>
</evidence>
<protein>
    <submittedName>
        <fullName evidence="3">Uncharacterized protein</fullName>
    </submittedName>
</protein>
<feature type="non-terminal residue" evidence="3">
    <location>
        <position position="1"/>
    </location>
</feature>
<proteinExistence type="predicted"/>
<accession>A0AAD6ACN4</accession>
<dbReference type="EMBL" id="JAPTMU010000085">
    <property type="protein sequence ID" value="KAJ4922119.1"/>
    <property type="molecule type" value="Genomic_DNA"/>
</dbReference>
<feature type="region of interest" description="Disordered" evidence="1">
    <location>
        <begin position="1"/>
        <end position="20"/>
    </location>
</feature>
<gene>
    <name evidence="2" type="ORF">JOQ06_012478</name>
    <name evidence="3" type="ORF">JOQ06_012479</name>
</gene>
<evidence type="ECO:0000313" key="2">
    <source>
        <dbReference type="EMBL" id="KAJ4922119.1"/>
    </source>
</evidence>
<feature type="compositionally biased region" description="Low complexity" evidence="1">
    <location>
        <begin position="45"/>
        <end position="62"/>
    </location>
</feature>
<dbReference type="Proteomes" id="UP001219934">
    <property type="component" value="Unassembled WGS sequence"/>
</dbReference>
<dbReference type="AlphaFoldDB" id="A0AAD6ACN4"/>
<evidence type="ECO:0000313" key="4">
    <source>
        <dbReference type="Proteomes" id="UP001219934"/>
    </source>
</evidence>
<feature type="compositionally biased region" description="Basic and acidic residues" evidence="1">
    <location>
        <begin position="28"/>
        <end position="39"/>
    </location>
</feature>
<evidence type="ECO:0000256" key="1">
    <source>
        <dbReference type="SAM" id="MobiDB-lite"/>
    </source>
</evidence>
<sequence>METNRNQDGEDQKPRWRRLETKMVTIRNQDEGGSLKDDVSELQTEGKSSSSEFQLSEESSTSHTLDLCIIHIDIGRSVWIICLMCSHDEEHVFTVIAMFKVTSPS</sequence>
<name>A0AAD6ACN4_9TELE</name>
<comment type="caution">
    <text evidence="3">The sequence shown here is derived from an EMBL/GenBank/DDBJ whole genome shotgun (WGS) entry which is preliminary data.</text>
</comment>
<reference evidence="3" key="1">
    <citation type="submission" date="2022-11" db="EMBL/GenBank/DDBJ databases">
        <title>Chromosome-level genome of Pogonophryne albipinna.</title>
        <authorList>
            <person name="Jo E."/>
        </authorList>
    </citation>
    <scope>NUCLEOTIDE SEQUENCE</scope>
    <source>
        <strain evidence="3">SGF0006</strain>
        <tissue evidence="3">Muscle</tissue>
    </source>
</reference>
<dbReference type="EMBL" id="JAPTMU010000085">
    <property type="protein sequence ID" value="KAJ4922120.1"/>
    <property type="molecule type" value="Genomic_DNA"/>
</dbReference>
<keyword evidence="4" id="KW-1185">Reference proteome</keyword>
<feature type="region of interest" description="Disordered" evidence="1">
    <location>
        <begin position="27"/>
        <end position="62"/>
    </location>
</feature>